<evidence type="ECO:0000313" key="7">
    <source>
        <dbReference type="Proteomes" id="UP000887574"/>
    </source>
</evidence>
<proteinExistence type="inferred from homology"/>
<name>A0A915DIX7_9BILA</name>
<sequence>MDLEVIEQKRAEHHANYKANKLVLMKRGWHGGSTIRHVESRQQKWQRWDIFDPNATPELSLILRCDVDGSLEAISNVLDTYYCDEVKLNLLDFDIGPPTELNVEMAEKLNATIVCFNVNIPSNIRKLAEEKKVGLEHSHVIYELVNRLKDLLSAKLPPMDHYKQLGEGHVLKEFLISVKGDKRQPVAGTRIDSGVFEKGMVFRFTRPGSSEVLYEGSVESLKKEKDFVERAALGAEVGIAVPDKDVRFETDDIVECFEKSLKDRRIDWEPPGF</sequence>
<dbReference type="Proteomes" id="UP000887574">
    <property type="component" value="Unplaced"/>
</dbReference>
<keyword evidence="4" id="KW-0648">Protein biosynthesis</keyword>
<evidence type="ECO:0000259" key="6">
    <source>
        <dbReference type="Pfam" id="PF11987"/>
    </source>
</evidence>
<accession>A0A915DIX7</accession>
<evidence type="ECO:0000256" key="2">
    <source>
        <dbReference type="ARBA" id="ARBA00022540"/>
    </source>
</evidence>
<dbReference type="GO" id="GO:0003743">
    <property type="term" value="F:translation initiation factor activity"/>
    <property type="evidence" value="ECO:0007669"/>
    <property type="project" value="UniProtKB-KW"/>
</dbReference>
<dbReference type="AlphaFoldDB" id="A0A915DIX7"/>
<keyword evidence="7" id="KW-1185">Reference proteome</keyword>
<dbReference type="GO" id="GO:0005737">
    <property type="term" value="C:cytoplasm"/>
    <property type="evidence" value="ECO:0007669"/>
    <property type="project" value="TreeGrafter"/>
</dbReference>
<evidence type="ECO:0000313" key="8">
    <source>
        <dbReference type="WBParaSite" id="jg20478"/>
    </source>
</evidence>
<organism evidence="7 8">
    <name type="scientific">Ditylenchus dipsaci</name>
    <dbReference type="NCBI Taxonomy" id="166011"/>
    <lineage>
        <taxon>Eukaryota</taxon>
        <taxon>Metazoa</taxon>
        <taxon>Ecdysozoa</taxon>
        <taxon>Nematoda</taxon>
        <taxon>Chromadorea</taxon>
        <taxon>Rhabditida</taxon>
        <taxon>Tylenchina</taxon>
        <taxon>Tylenchomorpha</taxon>
        <taxon>Sphaerularioidea</taxon>
        <taxon>Anguinidae</taxon>
        <taxon>Anguininae</taxon>
        <taxon>Ditylenchus</taxon>
    </lineage>
</organism>
<dbReference type="SUPFAM" id="SSF52156">
    <property type="entry name" value="Initiation factor IF2/eIF5b, domain 3"/>
    <property type="match status" value="1"/>
</dbReference>
<dbReference type="FunFam" id="3.40.50.10050:FF:000001">
    <property type="entry name" value="Translation initiation factor IF-2"/>
    <property type="match status" value="1"/>
</dbReference>
<dbReference type="PANTHER" id="PTHR43381">
    <property type="entry name" value="TRANSLATION INITIATION FACTOR IF-2-RELATED"/>
    <property type="match status" value="1"/>
</dbReference>
<comment type="similarity">
    <text evidence="1">Belongs to the TRAFAC class translation factor GTPase superfamily. Classic translation factor GTPase family. IF-2 subfamily.</text>
</comment>
<dbReference type="SUPFAM" id="SSF50447">
    <property type="entry name" value="Translation proteins"/>
    <property type="match status" value="1"/>
</dbReference>
<evidence type="ECO:0000256" key="4">
    <source>
        <dbReference type="ARBA" id="ARBA00022917"/>
    </source>
</evidence>
<keyword evidence="2" id="KW-0396">Initiation factor</keyword>
<dbReference type="GO" id="GO:0005525">
    <property type="term" value="F:GTP binding"/>
    <property type="evidence" value="ECO:0007669"/>
    <property type="project" value="UniProtKB-KW"/>
</dbReference>
<dbReference type="InterPro" id="IPR015760">
    <property type="entry name" value="TIF_IF2"/>
</dbReference>
<dbReference type="WBParaSite" id="jg20478">
    <property type="protein sequence ID" value="jg20478"/>
    <property type="gene ID" value="jg20478"/>
</dbReference>
<dbReference type="PANTHER" id="PTHR43381:SF20">
    <property type="entry name" value="TRANSLATION INITIATION FACTOR IF-2, MITOCHONDRIAL"/>
    <property type="match status" value="1"/>
</dbReference>
<dbReference type="Gene3D" id="3.40.50.10050">
    <property type="entry name" value="Translation initiation factor IF- 2, domain 3"/>
    <property type="match status" value="1"/>
</dbReference>
<dbReference type="InterPro" id="IPR009000">
    <property type="entry name" value="Transl_B-barrel_sf"/>
</dbReference>
<dbReference type="Gene3D" id="2.40.30.10">
    <property type="entry name" value="Translation factors"/>
    <property type="match status" value="1"/>
</dbReference>
<dbReference type="InterPro" id="IPR036925">
    <property type="entry name" value="TIF_IF2_dom3_sf"/>
</dbReference>
<evidence type="ECO:0000256" key="3">
    <source>
        <dbReference type="ARBA" id="ARBA00022741"/>
    </source>
</evidence>
<evidence type="ECO:0000256" key="1">
    <source>
        <dbReference type="ARBA" id="ARBA00007733"/>
    </source>
</evidence>
<dbReference type="Pfam" id="PF11987">
    <property type="entry name" value="IF-2"/>
    <property type="match status" value="1"/>
</dbReference>
<reference evidence="8" key="1">
    <citation type="submission" date="2022-11" db="UniProtKB">
        <authorList>
            <consortium name="WormBaseParasite"/>
        </authorList>
    </citation>
    <scope>IDENTIFICATION</scope>
</reference>
<keyword evidence="5" id="KW-0342">GTP-binding</keyword>
<dbReference type="InterPro" id="IPR023115">
    <property type="entry name" value="TIF_IF2_dom3"/>
</dbReference>
<keyword evidence="3" id="KW-0547">Nucleotide-binding</keyword>
<feature type="domain" description="Translation initiation factor IF- 2" evidence="6">
    <location>
        <begin position="55"/>
        <end position="149"/>
    </location>
</feature>
<protein>
    <submittedName>
        <fullName evidence="8">Translation initiation factor IF- 2 domain-containing protein</fullName>
    </submittedName>
</protein>
<evidence type="ECO:0000256" key="5">
    <source>
        <dbReference type="ARBA" id="ARBA00023134"/>
    </source>
</evidence>